<gene>
    <name evidence="2" type="ORF">M23134_01883</name>
</gene>
<comment type="caution">
    <text evidence="2">The sequence shown here is derived from an EMBL/GenBank/DDBJ whole genome shotgun (WGS) entry which is preliminary data.</text>
</comment>
<dbReference type="Proteomes" id="UP000004095">
    <property type="component" value="Unassembled WGS sequence"/>
</dbReference>
<keyword evidence="3" id="KW-1185">Reference proteome</keyword>
<feature type="chain" id="PRO_5002642047" evidence="1">
    <location>
        <begin position="23"/>
        <end position="244"/>
    </location>
</feature>
<keyword evidence="2" id="KW-0449">Lipoprotein</keyword>
<accession>A1ZC52</accession>
<keyword evidence="1" id="KW-0732">Signal</keyword>
<name>A1ZC52_MICM2</name>
<evidence type="ECO:0000256" key="1">
    <source>
        <dbReference type="SAM" id="SignalP"/>
    </source>
</evidence>
<feature type="signal peptide" evidence="1">
    <location>
        <begin position="1"/>
        <end position="22"/>
    </location>
</feature>
<sequence length="244" mass="25981">MTKSLYNTLYLPILLVGLLACAKKDDIVDPVAGGGNTTTLTGNTEATDAQSNQYTVGFDQASSNNQNPYVIKKDGQGNQLWKVTYENTGVDGRAVLVTVDANNVPWVVFTVDGGSNDAGYITKKQINADAFSGVYMNSYGSGGGPKASVIAQLDPATGNIVKGSFMTARLTSGKTNTLNITKIGFNNGNFAFEISSAAWPPGKGSSYVRFPDITDDNRIDGAFKIYYEIKTDLSEIVVATLLTQ</sequence>
<evidence type="ECO:0000313" key="3">
    <source>
        <dbReference type="Proteomes" id="UP000004095"/>
    </source>
</evidence>
<dbReference type="OrthoDB" id="838360at2"/>
<dbReference type="PROSITE" id="PS51257">
    <property type="entry name" value="PROKAR_LIPOPROTEIN"/>
    <property type="match status" value="1"/>
</dbReference>
<dbReference type="AlphaFoldDB" id="A1ZC52"/>
<organism evidence="2 3">
    <name type="scientific">Microscilla marina ATCC 23134</name>
    <dbReference type="NCBI Taxonomy" id="313606"/>
    <lineage>
        <taxon>Bacteria</taxon>
        <taxon>Pseudomonadati</taxon>
        <taxon>Bacteroidota</taxon>
        <taxon>Cytophagia</taxon>
        <taxon>Cytophagales</taxon>
        <taxon>Microscillaceae</taxon>
        <taxon>Microscilla</taxon>
    </lineage>
</organism>
<protein>
    <submittedName>
        <fullName evidence="2">Lipoprotein, putative</fullName>
    </submittedName>
</protein>
<dbReference type="EMBL" id="AAWS01000001">
    <property type="protein sequence ID" value="EAY31854.1"/>
    <property type="molecule type" value="Genomic_DNA"/>
</dbReference>
<proteinExistence type="predicted"/>
<evidence type="ECO:0000313" key="2">
    <source>
        <dbReference type="EMBL" id="EAY31854.1"/>
    </source>
</evidence>
<dbReference type="eggNOG" id="COG2931">
    <property type="taxonomic scope" value="Bacteria"/>
</dbReference>
<dbReference type="RefSeq" id="WP_002692597.1">
    <property type="nucleotide sequence ID" value="NZ_AAWS01000001.1"/>
</dbReference>
<reference evidence="2 3" key="1">
    <citation type="submission" date="2007-01" db="EMBL/GenBank/DDBJ databases">
        <authorList>
            <person name="Haygood M."/>
            <person name="Podell S."/>
            <person name="Anderson C."/>
            <person name="Hopkinson B."/>
            <person name="Roe K."/>
            <person name="Barbeau K."/>
            <person name="Gaasterland T."/>
            <person name="Ferriera S."/>
            <person name="Johnson J."/>
            <person name="Kravitz S."/>
            <person name="Beeson K."/>
            <person name="Sutton G."/>
            <person name="Rogers Y.-H."/>
            <person name="Friedman R."/>
            <person name="Frazier M."/>
            <person name="Venter J.C."/>
        </authorList>
    </citation>
    <scope>NUCLEOTIDE SEQUENCE [LARGE SCALE GENOMIC DNA]</scope>
    <source>
        <strain evidence="2 3">ATCC 23134</strain>
    </source>
</reference>